<evidence type="ECO:0000256" key="1">
    <source>
        <dbReference type="SAM" id="MobiDB-lite"/>
    </source>
</evidence>
<protein>
    <recommendedName>
        <fullName evidence="5">DNA polymerase III subunit gamma/tau</fullName>
    </recommendedName>
</protein>
<keyword evidence="2" id="KW-1133">Transmembrane helix</keyword>
<evidence type="ECO:0000313" key="4">
    <source>
        <dbReference type="Proteomes" id="UP000636458"/>
    </source>
</evidence>
<dbReference type="Proteomes" id="UP000636458">
    <property type="component" value="Unassembled WGS sequence"/>
</dbReference>
<name>A0A934VWZ0_9MICO</name>
<keyword evidence="4" id="KW-1185">Reference proteome</keyword>
<feature type="transmembrane region" description="Helical" evidence="2">
    <location>
        <begin position="54"/>
        <end position="75"/>
    </location>
</feature>
<accession>A0A934VWZ0</accession>
<evidence type="ECO:0008006" key="5">
    <source>
        <dbReference type="Google" id="ProtNLM"/>
    </source>
</evidence>
<comment type="caution">
    <text evidence="3">The sequence shown here is derived from an EMBL/GenBank/DDBJ whole genome shotgun (WGS) entry which is preliminary data.</text>
</comment>
<dbReference type="EMBL" id="JAEPES010000001">
    <property type="protein sequence ID" value="MBK4346322.1"/>
    <property type="molecule type" value="Genomic_DNA"/>
</dbReference>
<dbReference type="RefSeq" id="WP_200554668.1">
    <property type="nucleotide sequence ID" value="NZ_JAEPES010000001.1"/>
</dbReference>
<gene>
    <name evidence="3" type="ORF">IV501_01630</name>
</gene>
<sequence>MSGSGAQGHPSDESDDDAFTWGTERDATHVESAVDAPVVDEDEIDDAPEPTSSVLLVVYGIFAGVFLLYVVGWIIAVQSIGVGSAGALALILDRVAQFLAFLSPAIWFFGVLLLVPNTKARRRILWLLLGVVVLAPWPFVLGFGS</sequence>
<evidence type="ECO:0000256" key="2">
    <source>
        <dbReference type="SAM" id="Phobius"/>
    </source>
</evidence>
<keyword evidence="2" id="KW-0472">Membrane</keyword>
<keyword evidence="2" id="KW-0812">Transmembrane</keyword>
<feature type="region of interest" description="Disordered" evidence="1">
    <location>
        <begin position="1"/>
        <end position="22"/>
    </location>
</feature>
<organism evidence="3 4">
    <name type="scientific">Lacisediminihabitans changchengi</name>
    <dbReference type="NCBI Taxonomy" id="2787634"/>
    <lineage>
        <taxon>Bacteria</taxon>
        <taxon>Bacillati</taxon>
        <taxon>Actinomycetota</taxon>
        <taxon>Actinomycetes</taxon>
        <taxon>Micrococcales</taxon>
        <taxon>Microbacteriaceae</taxon>
        <taxon>Lacisediminihabitans</taxon>
    </lineage>
</organism>
<reference evidence="3" key="1">
    <citation type="submission" date="2021-01" db="EMBL/GenBank/DDBJ databases">
        <title>Lacisediminihabitans sp. nov. strain G11-30, isolated from Antarctic Soil.</title>
        <authorList>
            <person name="Li J."/>
        </authorList>
    </citation>
    <scope>NUCLEOTIDE SEQUENCE</scope>
    <source>
        <strain evidence="3">G11-30</strain>
    </source>
</reference>
<dbReference type="AlphaFoldDB" id="A0A934VWZ0"/>
<evidence type="ECO:0000313" key="3">
    <source>
        <dbReference type="EMBL" id="MBK4346322.1"/>
    </source>
</evidence>
<feature type="transmembrane region" description="Helical" evidence="2">
    <location>
        <begin position="124"/>
        <end position="144"/>
    </location>
</feature>
<feature type="transmembrane region" description="Helical" evidence="2">
    <location>
        <begin position="95"/>
        <end position="115"/>
    </location>
</feature>
<proteinExistence type="predicted"/>